<reference evidence="2 3" key="1">
    <citation type="submission" date="2018-10" db="EMBL/GenBank/DDBJ databases">
        <authorList>
            <consortium name="Pathogen Informatics"/>
        </authorList>
    </citation>
    <scope>NUCLEOTIDE SEQUENCE [LARGE SCALE GENOMIC DNA]</scope>
</reference>
<dbReference type="Gene3D" id="3.40.50.720">
    <property type="entry name" value="NAD(P)-binding Rossmann-like Domain"/>
    <property type="match status" value="1"/>
</dbReference>
<dbReference type="Proteomes" id="UP000267029">
    <property type="component" value="Unassembled WGS sequence"/>
</dbReference>
<dbReference type="AlphaFoldDB" id="A0A0R3U567"/>
<proteinExistence type="predicted"/>
<accession>A0A0R3U567</accession>
<gene>
    <name evidence="2" type="ORF">MCOS_LOCUS1840</name>
</gene>
<dbReference type="OrthoDB" id="6266767at2759"/>
<name>A0A0R3U567_MESCO</name>
<feature type="region of interest" description="Disordered" evidence="1">
    <location>
        <begin position="239"/>
        <end position="264"/>
    </location>
</feature>
<feature type="region of interest" description="Disordered" evidence="1">
    <location>
        <begin position="509"/>
        <end position="535"/>
    </location>
</feature>
<evidence type="ECO:0008006" key="4">
    <source>
        <dbReference type="Google" id="ProtNLM"/>
    </source>
</evidence>
<feature type="compositionally biased region" description="Polar residues" evidence="1">
    <location>
        <begin position="243"/>
        <end position="264"/>
    </location>
</feature>
<organism evidence="2 3">
    <name type="scientific">Mesocestoides corti</name>
    <name type="common">Flatworm</name>
    <dbReference type="NCBI Taxonomy" id="53468"/>
    <lineage>
        <taxon>Eukaryota</taxon>
        <taxon>Metazoa</taxon>
        <taxon>Spiralia</taxon>
        <taxon>Lophotrochozoa</taxon>
        <taxon>Platyhelminthes</taxon>
        <taxon>Cestoda</taxon>
        <taxon>Eucestoda</taxon>
        <taxon>Cyclophyllidea</taxon>
        <taxon>Mesocestoididae</taxon>
        <taxon>Mesocestoides</taxon>
    </lineage>
</organism>
<evidence type="ECO:0000313" key="3">
    <source>
        <dbReference type="Proteomes" id="UP000267029"/>
    </source>
</evidence>
<sequence length="641" mass="69440">MALGFDSYHRGLPVHPHILLPEGWVYLPSGQSRSKTEDAFLDLLDEQCFSAALQHAINNPPAPLSDSIRRPSAVFWLNLELNPSLKNDVVAVVLPIVGWKKTSVVRVPAGADGGAPCYVEMHHCMHSWRLTQLLNLRVIVAVPWPDLIPDHGQSNLPKGESSFLDLSNYSKRGIVVTVLPNLFEEATRDLLITLLISTLKGYRRESGQPLVSILAPDVASPPQPANELQLASLQLHVPKRRPNTTGGAPTTLTASQQWKTASPLPSVTAPPTSLTLATNLAECPLVASSQWVIKSPSVMGRVPCVKSLREVVVGFIGLTNDLTRNTALLIRNGLCMRVVYHQRHPLSCVEGIDFVADMTSFLQQSDVVILMDDCSDKRATLSKAIRSRSPVKHKSTKRSRYSIQDNDFRHFSASSIFISTSMVESFSFSTLLSALRNQTLAGAAFVVPLDGSLAAEDLESLCHLGNVIPVLPPSIAGCAPRFLRRQLAALVLQNLSEGLGFPPLVTPEISPPQPPPSSVLKSPVGKPFPPTRDSGARLNGRVQNLVTNILGAIRTQEGRIGGRGVTASFTNSEGTRTMSFGRAFGVAAVAAAREGGATGSAIDAMILAKTVAFVKPSDYLVRVRDCQFRRHWGFVFLRGLD</sequence>
<protein>
    <recommendedName>
        <fullName evidence="4">D-isomer specific 2-hydroxyacid dehydrogenase NAD-binding domain-containing protein</fullName>
    </recommendedName>
</protein>
<keyword evidence="3" id="KW-1185">Reference proteome</keyword>
<dbReference type="EMBL" id="UXSR01000258">
    <property type="protein sequence ID" value="VDD75837.1"/>
    <property type="molecule type" value="Genomic_DNA"/>
</dbReference>
<evidence type="ECO:0000313" key="2">
    <source>
        <dbReference type="EMBL" id="VDD75837.1"/>
    </source>
</evidence>
<evidence type="ECO:0000256" key="1">
    <source>
        <dbReference type="SAM" id="MobiDB-lite"/>
    </source>
</evidence>